<gene>
    <name evidence="3" type="ORF">INT47_007131</name>
</gene>
<feature type="compositionally biased region" description="Basic and acidic residues" evidence="1">
    <location>
        <begin position="174"/>
        <end position="191"/>
    </location>
</feature>
<feature type="compositionally biased region" description="Basic and acidic residues" evidence="1">
    <location>
        <begin position="549"/>
        <end position="560"/>
    </location>
</feature>
<evidence type="ECO:0000313" key="3">
    <source>
        <dbReference type="EMBL" id="KAG2197522.1"/>
    </source>
</evidence>
<feature type="compositionally biased region" description="Acidic residues" evidence="1">
    <location>
        <begin position="440"/>
        <end position="451"/>
    </location>
</feature>
<keyword evidence="4" id="KW-1185">Reference proteome</keyword>
<feature type="compositionally biased region" description="Basic residues" evidence="1">
    <location>
        <begin position="113"/>
        <end position="129"/>
    </location>
</feature>
<feature type="compositionally biased region" description="Basic residues" evidence="1">
    <location>
        <begin position="162"/>
        <end position="173"/>
    </location>
</feature>
<feature type="compositionally biased region" description="Acidic residues" evidence="1">
    <location>
        <begin position="561"/>
        <end position="584"/>
    </location>
</feature>
<feature type="compositionally biased region" description="Basic and acidic residues" evidence="1">
    <location>
        <begin position="1"/>
        <end position="26"/>
    </location>
</feature>
<feature type="region of interest" description="Disordered" evidence="1">
    <location>
        <begin position="829"/>
        <end position="895"/>
    </location>
</feature>
<dbReference type="OrthoDB" id="2130597at2759"/>
<dbReference type="EMBL" id="JAEPRD010000127">
    <property type="protein sequence ID" value="KAG2197522.1"/>
    <property type="molecule type" value="Genomic_DNA"/>
</dbReference>
<dbReference type="Pfam" id="PF09444">
    <property type="entry name" value="MRC1"/>
    <property type="match status" value="1"/>
</dbReference>
<dbReference type="InterPro" id="IPR018564">
    <property type="entry name" value="Repl_chkpnt_MRC1_dom"/>
</dbReference>
<reference evidence="3" key="1">
    <citation type="submission" date="2020-12" db="EMBL/GenBank/DDBJ databases">
        <title>Metabolic potential, ecology and presence of endohyphal bacteria is reflected in genomic diversity of Mucoromycotina.</title>
        <authorList>
            <person name="Muszewska A."/>
            <person name="Okrasinska A."/>
            <person name="Steczkiewicz K."/>
            <person name="Drgas O."/>
            <person name="Orlowska M."/>
            <person name="Perlinska-Lenart U."/>
            <person name="Aleksandrzak-Piekarczyk T."/>
            <person name="Szatraj K."/>
            <person name="Zielenkiewicz U."/>
            <person name="Pilsyk S."/>
            <person name="Malc E."/>
            <person name="Mieczkowski P."/>
            <person name="Kruszewska J.S."/>
            <person name="Biernat P."/>
            <person name="Pawlowska J."/>
        </authorList>
    </citation>
    <scope>NUCLEOTIDE SEQUENCE</scope>
    <source>
        <strain evidence="3">WA0000017839</strain>
    </source>
</reference>
<sequence length="895" mass="102191">MPYSDRTQDHVDGLEDISRPVDPDHSESEDETGLDHDKYASMNIPESMKNILRMTSDGKDFEPTQDDSESDNDSMYKTPIPLASLNHDISKNKFVNFPHMPEPQDEQAQPTTKAKKSKEKKKRRDKGKKRAEEETPRETDALQANFAKFAAEESDNEEEIRPRKKKTKGRRTRKDTSHINKVDENGERLVRTTEFLDTDSDASSDGGRPLTKKQELEMYREAERVRRSKYVPMKITYNIKTYEDLVKRHDEHERIRLERLELEERKLPPRPRPAPPARSILPRQDDSSDDGLIILNKPTTITSPDRIRNPSINWSPMDTAARSRRAHNQSLLTRMAEEGYAHRIKMEEQAKARGTYSSATERAKKLLEKEENARMIKAQIEMHFNRNKQKQHNDDDDKELDADYRDSDDEEEPDYLQQLSGQDEDDDAEEDISTKRKAEEEESDEDEDEDMGTMAMNRWKSKKTKRSIFEDSDDDEEAEKKKKVSSTPTPVHSISNFFKAKDTEPTQSVEPTEEKPLSRLKRRSIQERDDAMEIDEPVVAAPKIRKHRQEPTEPAEKSEFFEEEAEEEDDEFFGAGGEDIDTGENLDEFEEDDLLVHENNEHVDEATVRDAFNKQDAENDSNMIQRLLKDVTGGGLRKQKAAAEAGILLDDIDLYDEEDNDLIAVRLAAAERRRKLLKKKGEDPIMGLLNDPKTSAFAKASLPIPDDSKTSFLSDFEDDDEDIQIAPPSGTRYKLVIKDDDDEEEEEDDLMGVFSDEENLIIEDANPMASPLRGGLANNMTLTSADDDDEGFQIETMKSIHSPLNNRRTKSMFDSPTNLNRFKRLLSETNNNTSDTPRVGFGAIAGPKPTKPEEETPKTFGSIGGFLKHGGANTPKKSKLGSLLKKTNPFTYVDK</sequence>
<comment type="caution">
    <text evidence="3">The sequence shown here is derived from an EMBL/GenBank/DDBJ whole genome shotgun (WGS) entry which is preliminary data.</text>
</comment>
<feature type="region of interest" description="Disordered" evidence="1">
    <location>
        <begin position="266"/>
        <end position="325"/>
    </location>
</feature>
<evidence type="ECO:0000313" key="4">
    <source>
        <dbReference type="Proteomes" id="UP000603453"/>
    </source>
</evidence>
<feature type="compositionally biased region" description="Basic and acidic residues" evidence="1">
    <location>
        <begin position="391"/>
        <end position="405"/>
    </location>
</feature>
<evidence type="ECO:0000259" key="2">
    <source>
        <dbReference type="Pfam" id="PF09444"/>
    </source>
</evidence>
<feature type="region of interest" description="Disordered" evidence="1">
    <location>
        <begin position="1"/>
        <end position="215"/>
    </location>
</feature>
<organism evidence="3 4">
    <name type="scientific">Mucor saturninus</name>
    <dbReference type="NCBI Taxonomy" id="64648"/>
    <lineage>
        <taxon>Eukaryota</taxon>
        <taxon>Fungi</taxon>
        <taxon>Fungi incertae sedis</taxon>
        <taxon>Mucoromycota</taxon>
        <taxon>Mucoromycotina</taxon>
        <taxon>Mucoromycetes</taxon>
        <taxon>Mucorales</taxon>
        <taxon>Mucorineae</taxon>
        <taxon>Mucoraceae</taxon>
        <taxon>Mucor</taxon>
    </lineage>
</organism>
<evidence type="ECO:0000256" key="1">
    <source>
        <dbReference type="SAM" id="MobiDB-lite"/>
    </source>
</evidence>
<name>A0A8H7QRP7_9FUNG</name>
<feature type="domain" description="DNA replication checkpoint mediator MRC1" evidence="2">
    <location>
        <begin position="556"/>
        <end position="699"/>
    </location>
</feature>
<accession>A0A8H7QRP7</accession>
<feature type="compositionally biased region" description="Polar residues" evidence="1">
    <location>
        <begin position="485"/>
        <end position="496"/>
    </location>
</feature>
<feature type="compositionally biased region" description="Basic and acidic residues" evidence="1">
    <location>
        <begin position="130"/>
        <end position="140"/>
    </location>
</feature>
<protein>
    <recommendedName>
        <fullName evidence="2">DNA replication checkpoint mediator MRC1 domain-containing protein</fullName>
    </recommendedName>
</protein>
<dbReference type="AlphaFoldDB" id="A0A8H7QRP7"/>
<proteinExistence type="predicted"/>
<dbReference type="Proteomes" id="UP000603453">
    <property type="component" value="Unassembled WGS sequence"/>
</dbReference>
<feature type="compositionally biased region" description="Acidic residues" evidence="1">
    <location>
        <begin position="422"/>
        <end position="431"/>
    </location>
</feature>
<feature type="region of interest" description="Disordered" evidence="1">
    <location>
        <begin position="383"/>
        <end position="584"/>
    </location>
</feature>
<feature type="compositionally biased region" description="Acidic residues" evidence="1">
    <location>
        <begin position="63"/>
        <end position="72"/>
    </location>
</feature>